<feature type="disulfide bond" evidence="7">
    <location>
        <begin position="720"/>
        <end position="738"/>
    </location>
</feature>
<evidence type="ECO:0000256" key="5">
    <source>
        <dbReference type="ARBA" id="ARBA00023136"/>
    </source>
</evidence>
<dbReference type="Proteomes" id="UP000682733">
    <property type="component" value="Unassembled WGS sequence"/>
</dbReference>
<dbReference type="OrthoDB" id="9990982at2759"/>
<dbReference type="InterPro" id="IPR000742">
    <property type="entry name" value="EGF"/>
</dbReference>
<keyword evidence="5" id="KW-0472">Membrane</keyword>
<dbReference type="GO" id="GO:0016192">
    <property type="term" value="P:vesicle-mediated transport"/>
    <property type="evidence" value="ECO:0007669"/>
    <property type="project" value="UniProtKB-ARBA"/>
</dbReference>
<gene>
    <name evidence="11" type="ORF">GPM918_LOCUS35359</name>
    <name evidence="10" type="ORF">OVA965_LOCUS21558</name>
    <name evidence="13" type="ORF">SRO942_LOCUS36080</name>
    <name evidence="12" type="ORF">TMI583_LOCUS22234</name>
</gene>
<evidence type="ECO:0000256" key="8">
    <source>
        <dbReference type="SAM" id="SignalP"/>
    </source>
</evidence>
<protein>
    <recommendedName>
        <fullName evidence="9">EGF-like domain-containing protein</fullName>
    </recommendedName>
</protein>
<evidence type="ECO:0000313" key="11">
    <source>
        <dbReference type="EMBL" id="CAF1468214.1"/>
    </source>
</evidence>
<feature type="chain" id="PRO_5044132127" description="EGF-like domain-containing protein" evidence="8">
    <location>
        <begin position="17"/>
        <end position="861"/>
    </location>
</feature>
<evidence type="ECO:0000313" key="10">
    <source>
        <dbReference type="EMBL" id="CAF1150052.1"/>
    </source>
</evidence>
<feature type="disulfide bond" evidence="7">
    <location>
        <begin position="185"/>
        <end position="200"/>
    </location>
</feature>
<proteinExistence type="predicted"/>
<dbReference type="Proteomes" id="UP000663829">
    <property type="component" value="Unassembled WGS sequence"/>
</dbReference>
<reference evidence="11" key="1">
    <citation type="submission" date="2021-02" db="EMBL/GenBank/DDBJ databases">
        <authorList>
            <person name="Nowell W R."/>
        </authorList>
    </citation>
    <scope>NUCLEOTIDE SEQUENCE</scope>
</reference>
<keyword evidence="6 7" id="KW-1015">Disulfide bond</keyword>
<dbReference type="EMBL" id="CAJOBA010030614">
    <property type="protein sequence ID" value="CAF3955650.1"/>
    <property type="molecule type" value="Genomic_DNA"/>
</dbReference>
<keyword evidence="8" id="KW-0732">Signal</keyword>
<comment type="caution">
    <text evidence="7">Lacks conserved residue(s) required for the propagation of feature annotation.</text>
</comment>
<dbReference type="PANTHER" id="PTHR24270">
    <property type="entry name" value="LOW-DENSITY LIPOPROTEIN RECEPTOR-RELATED"/>
    <property type="match status" value="1"/>
</dbReference>
<dbReference type="Proteomes" id="UP000681722">
    <property type="component" value="Unassembled WGS sequence"/>
</dbReference>
<dbReference type="InterPro" id="IPR002172">
    <property type="entry name" value="LDrepeatLR_classA_rpt"/>
</dbReference>
<keyword evidence="3" id="KW-0677">Repeat</keyword>
<evidence type="ECO:0000256" key="3">
    <source>
        <dbReference type="ARBA" id="ARBA00022737"/>
    </source>
</evidence>
<dbReference type="InterPro" id="IPR050685">
    <property type="entry name" value="LDLR"/>
</dbReference>
<evidence type="ECO:0000259" key="9">
    <source>
        <dbReference type="PROSITE" id="PS00022"/>
    </source>
</evidence>
<feature type="signal peptide" evidence="8">
    <location>
        <begin position="1"/>
        <end position="16"/>
    </location>
</feature>
<comment type="caution">
    <text evidence="11">The sequence shown here is derived from an EMBL/GenBank/DDBJ whole genome shotgun (WGS) entry which is preliminary data.</text>
</comment>
<dbReference type="Gene3D" id="4.10.400.10">
    <property type="entry name" value="Low-density Lipoprotein Receptor"/>
    <property type="match status" value="2"/>
</dbReference>
<feature type="disulfide bond" evidence="7">
    <location>
        <begin position="173"/>
        <end position="191"/>
    </location>
</feature>
<keyword evidence="4" id="KW-1133">Transmembrane helix</keyword>
<dbReference type="Proteomes" id="UP000677228">
    <property type="component" value="Unassembled WGS sequence"/>
</dbReference>
<dbReference type="GO" id="GO:0005886">
    <property type="term" value="C:plasma membrane"/>
    <property type="evidence" value="ECO:0007669"/>
    <property type="project" value="TreeGrafter"/>
</dbReference>
<dbReference type="SUPFAM" id="SSF57424">
    <property type="entry name" value="LDL receptor-like module"/>
    <property type="match status" value="4"/>
</dbReference>
<dbReference type="EMBL" id="CAJNOQ010020405">
    <property type="protein sequence ID" value="CAF1468214.1"/>
    <property type="molecule type" value="Genomic_DNA"/>
</dbReference>
<dbReference type="PROSITE" id="PS00022">
    <property type="entry name" value="EGF_1"/>
    <property type="match status" value="1"/>
</dbReference>
<dbReference type="PROSITE" id="PS50068">
    <property type="entry name" value="LDLRA_2"/>
    <property type="match status" value="5"/>
</dbReference>
<evidence type="ECO:0000256" key="1">
    <source>
        <dbReference type="ARBA" id="ARBA00004167"/>
    </source>
</evidence>
<organism evidence="11 14">
    <name type="scientific">Didymodactylos carnosus</name>
    <dbReference type="NCBI Taxonomy" id="1234261"/>
    <lineage>
        <taxon>Eukaryota</taxon>
        <taxon>Metazoa</taxon>
        <taxon>Spiralia</taxon>
        <taxon>Gnathifera</taxon>
        <taxon>Rotifera</taxon>
        <taxon>Eurotatoria</taxon>
        <taxon>Bdelloidea</taxon>
        <taxon>Philodinida</taxon>
        <taxon>Philodinidae</taxon>
        <taxon>Didymodactylos</taxon>
    </lineage>
</organism>
<evidence type="ECO:0000256" key="2">
    <source>
        <dbReference type="ARBA" id="ARBA00022692"/>
    </source>
</evidence>
<comment type="subcellular location">
    <subcellularLocation>
        <location evidence="1">Membrane</location>
        <topology evidence="1">Single-pass membrane protein</topology>
    </subcellularLocation>
</comment>
<sequence>MFTVTALISITTTVACLHLYESDIDLSDKRDHYDCLYYFTDNLLDQYHLIPYCVRPSSNDDRFVPTNHPTEPIMFFQLRQSNVNSRDLYKWSAPIDLIERYQEYLETDGVTRSDNQLFYNCSSLWFGTTCQYTLDSLETFEDIVQERFLLKTDVPLKEVLEITNGTCYTNLICESVQCLDWRNICNGKTDCVNGEDEQHCFELEINICATNEYRCQNGMSCIPQDMFHDMFTPDCLDGTDEYSSISYAICYEEPENKCEERTCRYPTEFPCGDGECLQTLVFNTTSSTDSRTCSNGRDLVFKQTILAWSDKNFDSLTYDCWKFMICALELGIIFDLNCHFICRYDCDVKVLRECPRIFIFPFHPILFSHVRFVYISNRTTSWLDNKSPDYICYDERWCKSYPKTIDINNLACRRYDEFPHLGDTHGSWNSLYNDLHNVFKPCSHPRLMIPFNDSSCPHSSLFHCPNSSQCISKYRLNDRSADCIHGTDENSSNICQLALPYRFKCRNTPDADKCLSPFLVQDGIIDCSDKSDEILDIDCLVPERKCANQFSFSHDQPYAVSFQQICNGFEELIPFHNETDETNCPSEWPCRTQWTECNEFWNCKNGEDEINCPETFHYDSCNMNHQHYCPKPNQYEFDCLSTSLAGDGNIDCLGSTDEKNFCRSEYPNERDRRYRCMNSSKCVTPKQLCNCQYDCPLEDDEKLLCPWLIDYACEERLFTCKDGTYIRSQSRCNNIQNCDEYEDEMLCDLNEIDKPKTKFGFDAATFVSYPSTNGTTVTTSSPANTFVLRDDFDYGDADELWYCNRGILVRSYNNTKICLCPPAYFGSRCQYQSERISVLLKIHRQMSSFEQNVVQTYNYAS</sequence>
<keyword evidence="2" id="KW-0812">Transmembrane</keyword>
<evidence type="ECO:0000256" key="6">
    <source>
        <dbReference type="ARBA" id="ARBA00023157"/>
    </source>
</evidence>
<dbReference type="EMBL" id="CAJNOK010011849">
    <property type="protein sequence ID" value="CAF1150052.1"/>
    <property type="molecule type" value="Genomic_DNA"/>
</dbReference>
<keyword evidence="14" id="KW-1185">Reference proteome</keyword>
<dbReference type="SMART" id="SM00192">
    <property type="entry name" value="LDLa"/>
    <property type="match status" value="8"/>
</dbReference>
<evidence type="ECO:0000256" key="7">
    <source>
        <dbReference type="PROSITE-ProRule" id="PRU00124"/>
    </source>
</evidence>
<dbReference type="CDD" id="cd00112">
    <property type="entry name" value="LDLa"/>
    <property type="match status" value="1"/>
</dbReference>
<evidence type="ECO:0000256" key="4">
    <source>
        <dbReference type="ARBA" id="ARBA00022989"/>
    </source>
</evidence>
<feature type="disulfide bond" evidence="7">
    <location>
        <begin position="732"/>
        <end position="747"/>
    </location>
</feature>
<evidence type="ECO:0000313" key="14">
    <source>
        <dbReference type="Proteomes" id="UP000663829"/>
    </source>
</evidence>
<dbReference type="EMBL" id="CAJOBC010085873">
    <property type="protein sequence ID" value="CAF4336796.1"/>
    <property type="molecule type" value="Genomic_DNA"/>
</dbReference>
<name>A0A815QV71_9BILA</name>
<accession>A0A815QV71</accession>
<evidence type="ECO:0000313" key="13">
    <source>
        <dbReference type="EMBL" id="CAF4336796.1"/>
    </source>
</evidence>
<dbReference type="AlphaFoldDB" id="A0A815QV71"/>
<dbReference type="PRINTS" id="PR00261">
    <property type="entry name" value="LDLRECEPTOR"/>
</dbReference>
<dbReference type="InterPro" id="IPR036055">
    <property type="entry name" value="LDL_receptor-like_sf"/>
</dbReference>
<evidence type="ECO:0000313" key="12">
    <source>
        <dbReference type="EMBL" id="CAF3955650.1"/>
    </source>
</evidence>
<feature type="domain" description="EGF-like" evidence="9">
    <location>
        <begin position="818"/>
        <end position="829"/>
    </location>
</feature>